<proteinExistence type="predicted"/>
<dbReference type="Proteomes" id="UP000076154">
    <property type="component" value="Unassembled WGS sequence"/>
</dbReference>
<dbReference type="AlphaFoldDB" id="A0A369J4P3"/>
<sequence>MIELGSDKKHFCSLPHLLISNCPPVAMSFRAPRKVSPSKRSTLTNALEPFLLVPTEQVPTQRMVRGTSNFTVLPPRDFVDPDGSFAQPHVTSVTPATSATSARADDVSTSAPVVVDDTVSTPYSRKKDRQWQKWAIDIIPTLLKPYLSLLRETDSLRDGIPGTSEINCNCRSSVRRINVACVYFERIKVVKVCSCSAALQLLSRGLFPCAPTEPSLAVDLNMLDYVKELFVRSPPNTTAWCDTLEAFLGNCKYKLQTKDSLRRRFGSALHWYSKLLDAKKLLVQSHIDEARKAIIAEDEVDSPSNDQNGIMKLILFLDDEALPAEDQKEPNSCNRPSDYLRARCPLCFGSSQCHNGDFTADVIVCLDACFTQKRRKNPRGGGRGPADIHPDTVFLSEAQVKEMEDYVAEQRPARPMNRKSKAKADDGINLDDGYEPSMRVPTSVLDGCQESFTAADSKRVKASTQMFSDTGVMGLLCRHDRVLWLANMTSAGERQYYALALVKQLFDHLPSTMTVGLLYDIGCQLHRSCVKWDFLDKNIMDRLVFGISVFHAFGHQWACQIIYHPRKCNGFGLTDGEGCERFWSSIKLLIPSLRVSGYYQWLYTIDNQVDYLDEKSLKELGQWLFRKWQQCQEKKIKSEAILHEVNISTETLQAEWMAQVAEQTKPIQKQSKKNATIAVANVLALISTRKSFQDDLVRFDQMIASGNYDTLE</sequence>
<name>A0A369J4P3_HYPMA</name>
<feature type="domain" description="CxC1-like cysteine cluster associated with KDZ transposases" evidence="2">
    <location>
        <begin position="165"/>
        <end position="248"/>
    </location>
</feature>
<dbReference type="InParanoid" id="A0A369J4P3"/>
<feature type="region of interest" description="Disordered" evidence="1">
    <location>
        <begin position="410"/>
        <end position="432"/>
    </location>
</feature>
<dbReference type="EMBL" id="LUEZ02000173">
    <property type="protein sequence ID" value="RDB15385.1"/>
    <property type="molecule type" value="Genomic_DNA"/>
</dbReference>
<dbReference type="InterPro" id="IPR040521">
    <property type="entry name" value="KDZ"/>
</dbReference>
<evidence type="ECO:0000256" key="1">
    <source>
        <dbReference type="SAM" id="MobiDB-lite"/>
    </source>
</evidence>
<dbReference type="Pfam" id="PF18802">
    <property type="entry name" value="CxC1"/>
    <property type="match status" value="1"/>
</dbReference>
<protein>
    <recommendedName>
        <fullName evidence="2">CxC1-like cysteine cluster associated with KDZ transposases domain-containing protein</fullName>
    </recommendedName>
</protein>
<dbReference type="PANTHER" id="PTHR33096">
    <property type="entry name" value="CXC2 DOMAIN-CONTAINING PROTEIN"/>
    <property type="match status" value="1"/>
</dbReference>
<comment type="caution">
    <text evidence="3">The sequence shown here is derived from an EMBL/GenBank/DDBJ whole genome shotgun (WGS) entry which is preliminary data.</text>
</comment>
<dbReference type="STRING" id="39966.A0A369J4P3"/>
<organism evidence="3 4">
    <name type="scientific">Hypsizygus marmoreus</name>
    <name type="common">White beech mushroom</name>
    <name type="synonym">Agaricus marmoreus</name>
    <dbReference type="NCBI Taxonomy" id="39966"/>
    <lineage>
        <taxon>Eukaryota</taxon>
        <taxon>Fungi</taxon>
        <taxon>Dikarya</taxon>
        <taxon>Basidiomycota</taxon>
        <taxon>Agaricomycotina</taxon>
        <taxon>Agaricomycetes</taxon>
        <taxon>Agaricomycetidae</taxon>
        <taxon>Agaricales</taxon>
        <taxon>Tricholomatineae</taxon>
        <taxon>Lyophyllaceae</taxon>
        <taxon>Hypsizygus</taxon>
    </lineage>
</organism>
<dbReference type="Pfam" id="PF18758">
    <property type="entry name" value="KDZ"/>
    <property type="match status" value="1"/>
</dbReference>
<keyword evidence="4" id="KW-1185">Reference proteome</keyword>
<dbReference type="OrthoDB" id="3259803at2759"/>
<evidence type="ECO:0000313" key="3">
    <source>
        <dbReference type="EMBL" id="RDB15385.1"/>
    </source>
</evidence>
<accession>A0A369J4P3</accession>
<evidence type="ECO:0000313" key="4">
    <source>
        <dbReference type="Proteomes" id="UP000076154"/>
    </source>
</evidence>
<reference evidence="3" key="1">
    <citation type="submission" date="2018-04" db="EMBL/GenBank/DDBJ databases">
        <title>Whole genome sequencing of Hypsizygus marmoreus.</title>
        <authorList>
            <person name="Choi I.-G."/>
            <person name="Min B."/>
            <person name="Kim J.-G."/>
            <person name="Kim S."/>
            <person name="Oh Y.-L."/>
            <person name="Kong W.-S."/>
            <person name="Park H."/>
            <person name="Jeong J."/>
            <person name="Song E.-S."/>
        </authorList>
    </citation>
    <scope>NUCLEOTIDE SEQUENCE [LARGE SCALE GENOMIC DNA]</scope>
    <source>
        <strain evidence="3">51987-8</strain>
    </source>
</reference>
<gene>
    <name evidence="3" type="ORF">Hypma_004634</name>
</gene>
<evidence type="ECO:0000259" key="2">
    <source>
        <dbReference type="Pfam" id="PF18802"/>
    </source>
</evidence>
<dbReference type="InterPro" id="IPR041320">
    <property type="entry name" value="CxC1"/>
</dbReference>
<feature type="non-terminal residue" evidence="3">
    <location>
        <position position="712"/>
    </location>
</feature>
<dbReference type="PANTHER" id="PTHR33096:SF1">
    <property type="entry name" value="CXC1-LIKE CYSTEINE CLUSTER ASSOCIATED WITH KDZ TRANSPOSASES DOMAIN-CONTAINING PROTEIN"/>
    <property type="match status" value="1"/>
</dbReference>